<dbReference type="InterPro" id="IPR035906">
    <property type="entry name" value="MetI-like_sf"/>
</dbReference>
<dbReference type="GO" id="GO:0055085">
    <property type="term" value="P:transmembrane transport"/>
    <property type="evidence" value="ECO:0007669"/>
    <property type="project" value="InterPro"/>
</dbReference>
<dbReference type="GO" id="GO:0005886">
    <property type="term" value="C:plasma membrane"/>
    <property type="evidence" value="ECO:0007669"/>
    <property type="project" value="UniProtKB-SubCell"/>
</dbReference>
<dbReference type="OrthoDB" id="9782004at2"/>
<dbReference type="EMBL" id="FQWY01000011">
    <property type="protein sequence ID" value="SHG75845.1"/>
    <property type="molecule type" value="Genomic_DNA"/>
</dbReference>
<dbReference type="SUPFAM" id="SSF161098">
    <property type="entry name" value="MetI-like"/>
    <property type="match status" value="1"/>
</dbReference>
<feature type="transmembrane region" description="Helical" evidence="8">
    <location>
        <begin position="138"/>
        <end position="158"/>
    </location>
</feature>
<proteinExistence type="inferred from homology"/>
<evidence type="ECO:0000256" key="4">
    <source>
        <dbReference type="ARBA" id="ARBA00022519"/>
    </source>
</evidence>
<sequence>MVSRLFKLLIPVFLTGMVLLNIIPLLLLIFLSLGSSWMWPHLFPGPISLSSWKYVINPAAGSLPALKTSLQIALTATLINLILAMPAAKSLAHYHFKGRKACELILLLPALIPPWAVITGIHKTFIYLNLTDTMSGVILAHLLPTLPYMVRALTISFASIDYSLEEQAYLLGGNKSQTFFYITLPQLLPGIAAGSILSVLISLSEYLTTLIIGGGQVLTLTLVMFPFVNGGNPSIGAAYSLLFALMALITLFSLDTFINRYYSENKLY</sequence>
<evidence type="ECO:0000256" key="5">
    <source>
        <dbReference type="ARBA" id="ARBA00022692"/>
    </source>
</evidence>
<comment type="subcellular location">
    <subcellularLocation>
        <location evidence="1">Cell inner membrane</location>
        <topology evidence="1">Multi-pass membrane protein</topology>
    </subcellularLocation>
    <subcellularLocation>
        <location evidence="8">Cell membrane</location>
        <topology evidence="8">Multi-pass membrane protein</topology>
    </subcellularLocation>
</comment>
<accession>A0A1M5MEW2</accession>
<feature type="transmembrane region" description="Helical" evidence="8">
    <location>
        <begin position="237"/>
        <end position="258"/>
    </location>
</feature>
<feature type="transmembrane region" description="Helical" evidence="8">
    <location>
        <begin position="104"/>
        <end position="126"/>
    </location>
</feature>
<evidence type="ECO:0000259" key="9">
    <source>
        <dbReference type="PROSITE" id="PS50928"/>
    </source>
</evidence>
<keyword evidence="7 8" id="KW-0472">Membrane</keyword>
<evidence type="ECO:0000313" key="10">
    <source>
        <dbReference type="EMBL" id="SHG75845.1"/>
    </source>
</evidence>
<gene>
    <name evidence="10" type="ORF">SAMN02745221_00910</name>
</gene>
<keyword evidence="2 8" id="KW-0813">Transport</keyword>
<keyword evidence="6 8" id="KW-1133">Transmembrane helix</keyword>
<feature type="transmembrane region" description="Helical" evidence="8">
    <location>
        <begin position="179"/>
        <end position="200"/>
    </location>
</feature>
<dbReference type="CDD" id="cd06261">
    <property type="entry name" value="TM_PBP2"/>
    <property type="match status" value="1"/>
</dbReference>
<evidence type="ECO:0000256" key="8">
    <source>
        <dbReference type="RuleBase" id="RU363032"/>
    </source>
</evidence>
<feature type="transmembrane region" description="Helical" evidence="8">
    <location>
        <begin position="72"/>
        <end position="92"/>
    </location>
</feature>
<dbReference type="Proteomes" id="UP000242329">
    <property type="component" value="Unassembled WGS sequence"/>
</dbReference>
<keyword evidence="3" id="KW-1003">Cell membrane</keyword>
<dbReference type="PROSITE" id="PS50928">
    <property type="entry name" value="ABC_TM1"/>
    <property type="match status" value="1"/>
</dbReference>
<evidence type="ECO:0000256" key="6">
    <source>
        <dbReference type="ARBA" id="ARBA00022989"/>
    </source>
</evidence>
<name>A0A1M5MEW2_9FIRM</name>
<dbReference type="STRING" id="1123382.SAMN02745221_00910"/>
<keyword evidence="5 8" id="KW-0812">Transmembrane</keyword>
<keyword evidence="4" id="KW-0997">Cell inner membrane</keyword>
<organism evidence="10 11">
    <name type="scientific">Thermosyntropha lipolytica DSM 11003</name>
    <dbReference type="NCBI Taxonomy" id="1123382"/>
    <lineage>
        <taxon>Bacteria</taxon>
        <taxon>Bacillati</taxon>
        <taxon>Bacillota</taxon>
        <taxon>Clostridia</taxon>
        <taxon>Eubacteriales</taxon>
        <taxon>Syntrophomonadaceae</taxon>
        <taxon>Thermosyntropha</taxon>
    </lineage>
</organism>
<evidence type="ECO:0000256" key="7">
    <source>
        <dbReference type="ARBA" id="ARBA00023136"/>
    </source>
</evidence>
<feature type="transmembrane region" description="Helical" evidence="8">
    <location>
        <begin position="12"/>
        <end position="33"/>
    </location>
</feature>
<dbReference type="Gene3D" id="1.10.3720.10">
    <property type="entry name" value="MetI-like"/>
    <property type="match status" value="1"/>
</dbReference>
<dbReference type="PANTHER" id="PTHR43357">
    <property type="entry name" value="INNER MEMBRANE ABC TRANSPORTER PERMEASE PROTEIN YDCV"/>
    <property type="match status" value="1"/>
</dbReference>
<dbReference type="InterPro" id="IPR000515">
    <property type="entry name" value="MetI-like"/>
</dbReference>
<dbReference type="PANTHER" id="PTHR43357:SF4">
    <property type="entry name" value="INNER MEMBRANE ABC TRANSPORTER PERMEASE PROTEIN YDCV"/>
    <property type="match status" value="1"/>
</dbReference>
<comment type="similarity">
    <text evidence="8">Belongs to the binding-protein-dependent transport system permease family.</text>
</comment>
<reference evidence="11" key="1">
    <citation type="submission" date="2016-11" db="EMBL/GenBank/DDBJ databases">
        <authorList>
            <person name="Varghese N."/>
            <person name="Submissions S."/>
        </authorList>
    </citation>
    <scope>NUCLEOTIDE SEQUENCE [LARGE SCALE GENOMIC DNA]</scope>
    <source>
        <strain evidence="11">DSM 11003</strain>
    </source>
</reference>
<feature type="transmembrane region" description="Helical" evidence="8">
    <location>
        <begin position="206"/>
        <end position="225"/>
    </location>
</feature>
<dbReference type="RefSeq" id="WP_073090711.1">
    <property type="nucleotide sequence ID" value="NZ_FQWY01000011.1"/>
</dbReference>
<evidence type="ECO:0000256" key="2">
    <source>
        <dbReference type="ARBA" id="ARBA00022448"/>
    </source>
</evidence>
<evidence type="ECO:0000313" key="11">
    <source>
        <dbReference type="Proteomes" id="UP000242329"/>
    </source>
</evidence>
<keyword evidence="11" id="KW-1185">Reference proteome</keyword>
<protein>
    <submittedName>
        <fullName evidence="10">Putative spermidine/putrescine transport system permease protein</fullName>
    </submittedName>
</protein>
<feature type="domain" description="ABC transmembrane type-1" evidence="9">
    <location>
        <begin position="66"/>
        <end position="254"/>
    </location>
</feature>
<evidence type="ECO:0000256" key="3">
    <source>
        <dbReference type="ARBA" id="ARBA00022475"/>
    </source>
</evidence>
<dbReference type="AlphaFoldDB" id="A0A1M5MEW2"/>
<evidence type="ECO:0000256" key="1">
    <source>
        <dbReference type="ARBA" id="ARBA00004429"/>
    </source>
</evidence>
<dbReference type="Pfam" id="PF00528">
    <property type="entry name" value="BPD_transp_1"/>
    <property type="match status" value="1"/>
</dbReference>